<dbReference type="PANTHER" id="PTHR31776">
    <property type="entry name" value="ALPHA-L-ARABINOFURANOSIDASE 1"/>
    <property type="match status" value="1"/>
</dbReference>
<dbReference type="InterPro" id="IPR017853">
    <property type="entry name" value="GH"/>
</dbReference>
<evidence type="ECO:0000313" key="8">
    <source>
        <dbReference type="EMBL" id="AIE84470.1"/>
    </source>
</evidence>
<keyword evidence="9" id="KW-1185">Reference proteome</keyword>
<dbReference type="GO" id="GO:0046373">
    <property type="term" value="P:L-arabinose metabolic process"/>
    <property type="evidence" value="ECO:0007669"/>
    <property type="project" value="InterPro"/>
</dbReference>
<comment type="catalytic activity">
    <reaction evidence="1">
        <text>Hydrolysis of terminal non-reducing alpha-L-arabinofuranoside residues in alpha-L-arabinosides.</text>
        <dbReference type="EC" id="3.2.1.55"/>
    </reaction>
</comment>
<dbReference type="EMBL" id="CP007139">
    <property type="protein sequence ID" value="AIE84470.1"/>
    <property type="molecule type" value="Genomic_DNA"/>
</dbReference>
<dbReference type="PANTHER" id="PTHR31776:SF0">
    <property type="entry name" value="ALPHA-L-ARABINOFURANOSIDASE 1"/>
    <property type="match status" value="1"/>
</dbReference>
<dbReference type="SUPFAM" id="SSF51445">
    <property type="entry name" value="(Trans)glycosidases"/>
    <property type="match status" value="1"/>
</dbReference>
<proteinExistence type="inferred from homology"/>
<dbReference type="InterPro" id="IPR055235">
    <property type="entry name" value="ASD1_cat"/>
</dbReference>
<evidence type="ECO:0000256" key="6">
    <source>
        <dbReference type="ARBA" id="ARBA00023180"/>
    </source>
</evidence>
<dbReference type="InterPro" id="IPR003305">
    <property type="entry name" value="CenC_carb-bd"/>
</dbReference>
<dbReference type="Proteomes" id="UP000027982">
    <property type="component" value="Chromosome"/>
</dbReference>
<dbReference type="Gene3D" id="3.20.20.80">
    <property type="entry name" value="Glycosidases"/>
    <property type="match status" value="1"/>
</dbReference>
<dbReference type="SUPFAM" id="SSF49785">
    <property type="entry name" value="Galactose-binding domain-like"/>
    <property type="match status" value="1"/>
</dbReference>
<keyword evidence="5" id="KW-0378">Hydrolase</keyword>
<dbReference type="STRING" id="661478.OP10G_1102"/>
<dbReference type="Pfam" id="PF06964">
    <property type="entry name" value="Alpha-L-AF_C"/>
    <property type="match status" value="1"/>
</dbReference>
<dbReference type="InterPro" id="IPR010720">
    <property type="entry name" value="Alpha-L-AF_C"/>
</dbReference>
<dbReference type="HOGENOM" id="CLU_010060_1_0_0"/>
<evidence type="ECO:0000256" key="5">
    <source>
        <dbReference type="ARBA" id="ARBA00022801"/>
    </source>
</evidence>
<dbReference type="Gene3D" id="2.60.120.260">
    <property type="entry name" value="Galactose-binding domain-like"/>
    <property type="match status" value="1"/>
</dbReference>
<evidence type="ECO:0000256" key="3">
    <source>
        <dbReference type="ARBA" id="ARBA00012670"/>
    </source>
</evidence>
<gene>
    <name evidence="8" type="ORF">OP10G_1102</name>
</gene>
<feature type="domain" description="Alpha-L-arabinofuranosidase C-terminal" evidence="7">
    <location>
        <begin position="426"/>
        <end position="624"/>
    </location>
</feature>
<dbReference type="GO" id="GO:0046556">
    <property type="term" value="F:alpha-L-arabinofuranosidase activity"/>
    <property type="evidence" value="ECO:0007669"/>
    <property type="project" value="UniProtKB-EC"/>
</dbReference>
<dbReference type="InterPro" id="IPR051563">
    <property type="entry name" value="Glycosyl_Hydrolase_51"/>
</dbReference>
<organism evidence="8 9">
    <name type="scientific">Fimbriimonas ginsengisoli Gsoil 348</name>
    <dbReference type="NCBI Taxonomy" id="661478"/>
    <lineage>
        <taxon>Bacteria</taxon>
        <taxon>Bacillati</taxon>
        <taxon>Armatimonadota</taxon>
        <taxon>Fimbriimonadia</taxon>
        <taxon>Fimbriimonadales</taxon>
        <taxon>Fimbriimonadaceae</taxon>
        <taxon>Fimbriimonas</taxon>
    </lineage>
</organism>
<keyword evidence="6" id="KW-0325">Glycoprotein</keyword>
<dbReference type="Gene3D" id="2.60.40.1180">
    <property type="entry name" value="Golgi alpha-mannosidase II"/>
    <property type="match status" value="1"/>
</dbReference>
<dbReference type="Pfam" id="PF22848">
    <property type="entry name" value="ASD1_dom"/>
    <property type="match status" value="1"/>
</dbReference>
<keyword evidence="4" id="KW-0732">Signal</keyword>
<evidence type="ECO:0000256" key="4">
    <source>
        <dbReference type="ARBA" id="ARBA00022729"/>
    </source>
</evidence>
<comment type="similarity">
    <text evidence="2">Belongs to the glycosyl hydrolase 51 family.</text>
</comment>
<evidence type="ECO:0000259" key="7">
    <source>
        <dbReference type="SMART" id="SM00813"/>
    </source>
</evidence>
<dbReference type="AlphaFoldDB" id="A0A068NNZ0"/>
<dbReference type="KEGG" id="fgi:OP10G_1102"/>
<dbReference type="eggNOG" id="COG3534">
    <property type="taxonomic scope" value="Bacteria"/>
</dbReference>
<protein>
    <recommendedName>
        <fullName evidence="3">non-reducing end alpha-L-arabinofuranosidase</fullName>
        <ecNumber evidence="3">3.2.1.55</ecNumber>
    </recommendedName>
</protein>
<dbReference type="SUPFAM" id="SSF51011">
    <property type="entry name" value="Glycosyl hydrolase domain"/>
    <property type="match status" value="1"/>
</dbReference>
<dbReference type="OrthoDB" id="9758333at2"/>
<evidence type="ECO:0000313" key="9">
    <source>
        <dbReference type="Proteomes" id="UP000027982"/>
    </source>
</evidence>
<evidence type="ECO:0000256" key="1">
    <source>
        <dbReference type="ARBA" id="ARBA00001462"/>
    </source>
</evidence>
<dbReference type="EC" id="3.2.1.55" evidence="3"/>
<dbReference type="SMART" id="SM00813">
    <property type="entry name" value="Alpha-L-AF_C"/>
    <property type="match status" value="1"/>
</dbReference>
<dbReference type="Pfam" id="PF02018">
    <property type="entry name" value="CBM_4_9"/>
    <property type="match status" value="1"/>
</dbReference>
<sequence>MILLGLLLQTTATLTLDFSKPGVRVSPTLYGLMTEEINYSYDGGLYGELVRNRAFLDDAQRPAHWTAVGDKSSVSLERTGPTAARPVALRVGGGVANDGYWGIPVKPRSTYRLSVWAKTDGRGPISASIESENGATVYAKADLEGADGTWRNLTATLKTSRDVPTTAAARLVLRTGTARTLWLSQVSLFPPTFNGRRNGNRIDLVEKLLDMRPKFLRFPGGNYLEGNTLQDKFPWRDTLGPIEGRPGHKSPWGYRSTDGMGLLEFLLWCEEIKSKPVLAVYAGYALNGDVIKPGTLLRPFVQDALDEIEYVIGGPETKWGAQRIKDGHPKPFPLECVEVGNEDGFDKTGSYEGRFVQFYDAIKAKYPKLRVISTTGGKDWLGQKFPLTQRKPDLVDEHYYSEAWDMMALATKYDDYDRSGPKVFVGEWAAFDTVAPWVGGARTGPTSNLRCAIADAAFLTGVERNSDIVAMSCYAPLFVNVNPGGRQWAINLIGYDALNSFGAPSYYAQTMFGQNIGDRTVATTLTGVPEQRSGDRKLPGLFASATRDTRNGTLFVKVVNALPTSQELAFDLKGAQIASDGTLTVLTGDPKDVNTLAEPAKIAPQTTKLNGLSSSFRRTFPANSVSVLRLRTK</sequence>
<reference evidence="8 9" key="1">
    <citation type="journal article" date="2014" name="PLoS ONE">
        <title>The first complete genome sequence of the class fimbriimonadia in the phylum armatimonadetes.</title>
        <authorList>
            <person name="Hu Z.Y."/>
            <person name="Wang Y.Z."/>
            <person name="Im W.T."/>
            <person name="Wang S.Y."/>
            <person name="Zhao G.P."/>
            <person name="Zheng H.J."/>
            <person name="Quan Z.X."/>
        </authorList>
    </citation>
    <scope>NUCLEOTIDE SEQUENCE [LARGE SCALE GENOMIC DNA]</scope>
    <source>
        <strain evidence="8">Gsoil 348</strain>
    </source>
</reference>
<dbReference type="RefSeq" id="WP_025226897.1">
    <property type="nucleotide sequence ID" value="NZ_CP007139.1"/>
</dbReference>
<evidence type="ECO:0000256" key="2">
    <source>
        <dbReference type="ARBA" id="ARBA00007186"/>
    </source>
</evidence>
<accession>A0A068NNZ0</accession>
<dbReference type="InterPro" id="IPR013780">
    <property type="entry name" value="Glyco_hydro_b"/>
</dbReference>
<name>A0A068NNZ0_FIMGI</name>
<dbReference type="InterPro" id="IPR008979">
    <property type="entry name" value="Galactose-bd-like_sf"/>
</dbReference>